<dbReference type="InterPro" id="IPR043504">
    <property type="entry name" value="Peptidase_S1_PA_chymotrypsin"/>
</dbReference>
<evidence type="ECO:0000256" key="1">
    <source>
        <dbReference type="ARBA" id="ARBA00004613"/>
    </source>
</evidence>
<feature type="domain" description="Peptidase S1" evidence="9">
    <location>
        <begin position="1330"/>
        <end position="1558"/>
    </location>
</feature>
<feature type="domain" description="Peptidase S1" evidence="9">
    <location>
        <begin position="704"/>
        <end position="894"/>
    </location>
</feature>
<keyword evidence="7" id="KW-1015">Disulfide bond</keyword>
<comment type="caution">
    <text evidence="10">The sequence shown here is derived from an EMBL/GenBank/DDBJ whole genome shotgun (WGS) entry which is preliminary data.</text>
</comment>
<dbReference type="InterPro" id="IPR001314">
    <property type="entry name" value="Peptidase_S1A"/>
</dbReference>
<evidence type="ECO:0000259" key="9">
    <source>
        <dbReference type="PROSITE" id="PS50240"/>
    </source>
</evidence>
<dbReference type="SMART" id="SM00020">
    <property type="entry name" value="Tryp_SPc"/>
    <property type="match status" value="8"/>
</dbReference>
<dbReference type="GO" id="GO:0004252">
    <property type="term" value="F:serine-type endopeptidase activity"/>
    <property type="evidence" value="ECO:0007669"/>
    <property type="project" value="InterPro"/>
</dbReference>
<keyword evidence="6 8" id="KW-0720">Serine protease</keyword>
<name>A0A0L0CLF3_LUCCU</name>
<evidence type="ECO:0000256" key="8">
    <source>
        <dbReference type="RuleBase" id="RU363034"/>
    </source>
</evidence>
<dbReference type="GO" id="GO:0005576">
    <property type="term" value="C:extracellular region"/>
    <property type="evidence" value="ECO:0007669"/>
    <property type="project" value="UniProtKB-SubCell"/>
</dbReference>
<dbReference type="SUPFAM" id="SSF50494">
    <property type="entry name" value="Trypsin-like serine proteases"/>
    <property type="match status" value="8"/>
</dbReference>
<keyword evidence="11" id="KW-1185">Reference proteome</keyword>
<reference evidence="10 11" key="1">
    <citation type="journal article" date="2015" name="Nat. Commun.">
        <title>Lucilia cuprina genome unlocks parasitic fly biology to underpin future interventions.</title>
        <authorList>
            <person name="Anstead C.A."/>
            <person name="Korhonen P.K."/>
            <person name="Young N.D."/>
            <person name="Hall R.S."/>
            <person name="Jex A.R."/>
            <person name="Murali S.C."/>
            <person name="Hughes D.S."/>
            <person name="Lee S.F."/>
            <person name="Perry T."/>
            <person name="Stroehlein A.J."/>
            <person name="Ansell B.R."/>
            <person name="Breugelmans B."/>
            <person name="Hofmann A."/>
            <person name="Qu J."/>
            <person name="Dugan S."/>
            <person name="Lee S.L."/>
            <person name="Chao H."/>
            <person name="Dinh H."/>
            <person name="Han Y."/>
            <person name="Doddapaneni H.V."/>
            <person name="Worley K.C."/>
            <person name="Muzny D.M."/>
            <person name="Ioannidis P."/>
            <person name="Waterhouse R.M."/>
            <person name="Zdobnov E.M."/>
            <person name="James P.J."/>
            <person name="Bagnall N.H."/>
            <person name="Kotze A.C."/>
            <person name="Gibbs R.A."/>
            <person name="Richards S."/>
            <person name="Batterham P."/>
            <person name="Gasser R.B."/>
        </authorList>
    </citation>
    <scope>NUCLEOTIDE SEQUENCE [LARGE SCALE GENOMIC DNA]</scope>
    <source>
        <strain evidence="10 11">LS</strain>
        <tissue evidence="10">Full body</tissue>
    </source>
</reference>
<protein>
    <recommendedName>
        <fullName evidence="9">Peptidase S1 domain-containing protein</fullName>
    </recommendedName>
</protein>
<dbReference type="InterPro" id="IPR009003">
    <property type="entry name" value="Peptidase_S1_PA"/>
</dbReference>
<dbReference type="PANTHER" id="PTHR24276">
    <property type="entry name" value="POLYSERASE-RELATED"/>
    <property type="match status" value="1"/>
</dbReference>
<comment type="subcellular location">
    <subcellularLocation>
        <location evidence="1">Secreted</location>
    </subcellularLocation>
</comment>
<dbReference type="InterPro" id="IPR001254">
    <property type="entry name" value="Trypsin_dom"/>
</dbReference>
<keyword evidence="4 8" id="KW-0645">Protease</keyword>
<dbReference type="InterPro" id="IPR033116">
    <property type="entry name" value="TRYPSIN_SER"/>
</dbReference>
<keyword evidence="5 8" id="KW-0378">Hydrolase</keyword>
<dbReference type="PROSITE" id="PS00135">
    <property type="entry name" value="TRYPSIN_SER"/>
    <property type="match status" value="2"/>
</dbReference>
<dbReference type="Gene3D" id="2.40.10.10">
    <property type="entry name" value="Trypsin-like serine proteases"/>
    <property type="match status" value="10"/>
</dbReference>
<dbReference type="GO" id="GO:0006508">
    <property type="term" value="P:proteolysis"/>
    <property type="evidence" value="ECO:0007669"/>
    <property type="project" value="UniProtKB-KW"/>
</dbReference>
<gene>
    <name evidence="10" type="ORF">FF38_04717</name>
</gene>
<evidence type="ECO:0000313" key="11">
    <source>
        <dbReference type="Proteomes" id="UP000037069"/>
    </source>
</evidence>
<proteinExistence type="inferred from homology"/>
<dbReference type="Proteomes" id="UP000037069">
    <property type="component" value="Unassembled WGS sequence"/>
</dbReference>
<comment type="similarity">
    <text evidence="2">Belongs to the peptidase S1 family.</text>
</comment>
<accession>A0A0L0CLF3</accession>
<dbReference type="Pfam" id="PF00089">
    <property type="entry name" value="Trypsin"/>
    <property type="match status" value="8"/>
</dbReference>
<dbReference type="PANTHER" id="PTHR24276:SF91">
    <property type="entry name" value="AT26814P-RELATED"/>
    <property type="match status" value="1"/>
</dbReference>
<dbReference type="CDD" id="cd00190">
    <property type="entry name" value="Tryp_SPc"/>
    <property type="match status" value="8"/>
</dbReference>
<feature type="domain" description="Peptidase S1" evidence="9">
    <location>
        <begin position="480"/>
        <end position="707"/>
    </location>
</feature>
<sequence>MGTTLTRTMRIIGGHNTSIAEHPYMVSIRYKEHFICGGTMISQKCMLTAAHCSILESPGGWEIHAGTTFIKAKGLIRKVRKWMVPLEFNFFTVDMDVAIVELDRPLYSRSVRPIQIDYDPLQENEEVMVTGWGLKNEYPLAKLSNELQAVNVSLTSMKECLKTYLPHNNITENMFCAIGSWGSDACQGDSGGPAIRRGKQVGIVSWGYRCGSPEYPGVYTRLSSPSVRGFLNDPRIVGGVETTIEHVPYLINLRRNGQFSCGGSLITNKCVLTAAHCVNGVPASSLSINAGTSKLTDPGEMRQVEQSFVSALYSPTNLDMDVAVLKLNEPLMGPNIATIPLCSKRPANNAYVRVSGWGVTSESSRIPPNQVRTVRVQVISKENCEQSYAGKAFISSTMFCASVPGERDSCSGDSGGPVVYNGQVCGIVSWGFGCARREFPGVYTNVASSRIMTFVRSIIMQNFPPTKTLFLNVSDQSSRIVNGKVTTIDKAKFVVNLRSHGHFSCGGSLVAPKIVLTAAHCVNGLRASELTIIGGATYLSERGIKRSVSKIYIPKEYNSRTMDMDIALLILSKPLEGANISIIKLCKTKWNVGDEMTVYGWGQITEVNKTSSNQLRTVKVPVIKQKKCSDMYKGHEKITNSMFCAGDLKGKDACTGDSGGPAVYKNQLCGVVSWGTGCAHQSARIVNGDLITIDKAKFVVNLRRHGRFFCGGSLVTPKIVITAAHCVFDLKAAELSVVAGATYLSDENFKSPVSEICLPEEYNSRTYETDIALLVLSKPMEGANISTIELCKTKWKTGDEMAVYGWGRIAEDIKGISNQLRTVNVPVIEQSECNEMYNGEITKSMFCAGDLKGKDACKADSGGPAVFNGQLCGVISWGSEKESRIVNGITTNIQSAKYIVNLRLNGKFICGGSLITPKLVITAAHCVKQFNPNQLTVTGGVTYLSETGVRRSIDKMMVPKEYNADTYHMDIAVLKLTGPMTGNNIGTIELCKSDWKLGDSIQVFGWGALNENNNQESNQLRTVRVPLITRKRCTDMYKADGRAITQTMFCAGDLKGKDACSGDSGGPAIFQNQLCGVVSWGVGCARTKSPGVYTNIKSVHQSARIVNGELITIDKAKFVVNLRLQGLFFCGGSLVSPKIVLTAAHCVISLKVSEVSVIGGATYLTDKEFESSVSEIYIPEEYNFLTNDMDIALLILSKPLEGANISTIELCKTKWNTGDEMAVYGWGRIAEDIEESSNQLRTVNVPVVEQSKCRDMYYENSEITNSMFCAGDLKGKDSCKADSGGPAVLNGQLCGVVSWGEGCARHDFPGVYANILFARQFIDDIMNNRIVNGITTNIESAKYTVNLRLNGKFICGGSLVTPQFVVTAAHCVKNVNPTQLTVIGGVTYLTETGVRRSIEKIITPKEYNAKTYHMDIAVLKLSGTMSGNNIATVELCKSDWKLGDSIQVFGWGALNENNNQESNQLRTVRVPLVTRKRCSDMYRADGSTITQTMFCAGDLKGKDACFGDSGGPAIFQNQLCGVVSWGVGCARTKFPGVYTNVNKVLVVLFLQILTTNAVKYRIVGGKLTTINNAKYIVSLRERDGTFFCGGTLVKERYVVTAAHCVKKLKARNIMVHGGATYLSQLGVRRSVVRISVPNAFTFKSSKWDVAVLKLNRPMRGKNIKTIPLCTRRIPPRSLVKVSGWGLTEENAPKASNQLRTVNVRMMGHKKCKRDYRSVLKITNTMMCAADTAQKDSCTGDSGGPLVYRGELCGVVSFGIGCARKKFPGVYTSVNVVKGYLIKSMRK</sequence>
<evidence type="ECO:0000256" key="5">
    <source>
        <dbReference type="ARBA" id="ARBA00022801"/>
    </source>
</evidence>
<feature type="domain" description="Peptidase S1" evidence="9">
    <location>
        <begin position="11"/>
        <end position="245"/>
    </location>
</feature>
<evidence type="ECO:0000256" key="4">
    <source>
        <dbReference type="ARBA" id="ARBA00022670"/>
    </source>
</evidence>
<dbReference type="PROSITE" id="PS50240">
    <property type="entry name" value="TRYPSIN_DOM"/>
    <property type="match status" value="8"/>
</dbReference>
<dbReference type="OMA" id="FCAGDLK"/>
<feature type="domain" description="Peptidase S1" evidence="9">
    <location>
        <begin position="1562"/>
        <end position="1785"/>
    </location>
</feature>
<evidence type="ECO:0000256" key="7">
    <source>
        <dbReference type="ARBA" id="ARBA00023157"/>
    </source>
</evidence>
<feature type="domain" description="Peptidase S1" evidence="9">
    <location>
        <begin position="236"/>
        <end position="460"/>
    </location>
</feature>
<evidence type="ECO:0000256" key="3">
    <source>
        <dbReference type="ARBA" id="ARBA00022525"/>
    </source>
</evidence>
<evidence type="ECO:0000313" key="10">
    <source>
        <dbReference type="EMBL" id="KNC33125.1"/>
    </source>
</evidence>
<keyword evidence="3" id="KW-0964">Secreted</keyword>
<dbReference type="InterPro" id="IPR050430">
    <property type="entry name" value="Peptidase_S1"/>
</dbReference>
<dbReference type="OrthoDB" id="10051896at2759"/>
<dbReference type="EMBL" id="JRES01000234">
    <property type="protein sequence ID" value="KNC33125.1"/>
    <property type="molecule type" value="Genomic_DNA"/>
</dbReference>
<evidence type="ECO:0000256" key="6">
    <source>
        <dbReference type="ARBA" id="ARBA00022825"/>
    </source>
</evidence>
<dbReference type="FunFam" id="2.40.10.10:FF:000034">
    <property type="entry name" value="Eupolytin"/>
    <property type="match status" value="8"/>
</dbReference>
<feature type="domain" description="Peptidase S1" evidence="9">
    <location>
        <begin position="1118"/>
        <end position="1327"/>
    </location>
</feature>
<dbReference type="PRINTS" id="PR00722">
    <property type="entry name" value="CHYMOTRYPSIN"/>
</dbReference>
<dbReference type="InterPro" id="IPR018114">
    <property type="entry name" value="TRYPSIN_HIS"/>
</dbReference>
<dbReference type="PROSITE" id="PS00134">
    <property type="entry name" value="TRYPSIN_HIS"/>
    <property type="match status" value="5"/>
</dbReference>
<feature type="domain" description="Peptidase S1" evidence="9">
    <location>
        <begin position="885"/>
        <end position="1121"/>
    </location>
</feature>
<organism evidence="10 11">
    <name type="scientific">Lucilia cuprina</name>
    <name type="common">Green bottle fly</name>
    <name type="synonym">Australian sheep blowfly</name>
    <dbReference type="NCBI Taxonomy" id="7375"/>
    <lineage>
        <taxon>Eukaryota</taxon>
        <taxon>Metazoa</taxon>
        <taxon>Ecdysozoa</taxon>
        <taxon>Arthropoda</taxon>
        <taxon>Hexapoda</taxon>
        <taxon>Insecta</taxon>
        <taxon>Pterygota</taxon>
        <taxon>Neoptera</taxon>
        <taxon>Endopterygota</taxon>
        <taxon>Diptera</taxon>
        <taxon>Brachycera</taxon>
        <taxon>Muscomorpha</taxon>
        <taxon>Oestroidea</taxon>
        <taxon>Calliphoridae</taxon>
        <taxon>Luciliinae</taxon>
        <taxon>Lucilia</taxon>
    </lineage>
</organism>
<evidence type="ECO:0000256" key="2">
    <source>
        <dbReference type="ARBA" id="ARBA00007664"/>
    </source>
</evidence>